<dbReference type="InterPro" id="IPR050270">
    <property type="entry name" value="DegV_domain_contain"/>
</dbReference>
<evidence type="ECO:0000256" key="2">
    <source>
        <dbReference type="ARBA" id="ARBA00023121"/>
    </source>
</evidence>
<protein>
    <submittedName>
        <fullName evidence="3">DegV family protein</fullName>
    </submittedName>
</protein>
<sequence>MNKIAFITDSSSGIGLHEYSDVYVVPMGTRINNKDYTDMVDISSQEFFELLKQYENGATTFQPTPQSFIDTYQKVIDDGYTHVIAIHATSALTGACEQSKSVSRDFDIESTIIDSMTGDYPLRRMVEEGIKAKNNNESYQAIIDKVNDLQNASTLIFYPKNLNQVKNSGRLSRSKALIAGILNIQIIIEFQKGKIVLADKLRTKKKAFNYLINKLKDEITRDNPSKVGVSYTGEHETADSIINFLNEKFPNKIIEKNPFINVGAVHTGYGTVAIGWINV</sequence>
<dbReference type="SUPFAM" id="SSF82549">
    <property type="entry name" value="DAK1/DegV-like"/>
    <property type="match status" value="1"/>
</dbReference>
<dbReference type="Gene3D" id="3.30.1180.10">
    <property type="match status" value="1"/>
</dbReference>
<dbReference type="InterPro" id="IPR043168">
    <property type="entry name" value="DegV_C"/>
</dbReference>
<dbReference type="NCBIfam" id="TIGR00762">
    <property type="entry name" value="DegV"/>
    <property type="match status" value="1"/>
</dbReference>
<dbReference type="EMBL" id="JAUOQO010000002">
    <property type="protein sequence ID" value="MDO6572933.1"/>
    <property type="molecule type" value="Genomic_DNA"/>
</dbReference>
<name>A0AAW7YS52_9STAP</name>
<dbReference type="Pfam" id="PF02645">
    <property type="entry name" value="DegV"/>
    <property type="match status" value="1"/>
</dbReference>
<evidence type="ECO:0000256" key="1">
    <source>
        <dbReference type="ARBA" id="ARBA00003238"/>
    </source>
</evidence>
<comment type="caution">
    <text evidence="3">The sequence shown here is derived from an EMBL/GenBank/DDBJ whole genome shotgun (WGS) entry which is preliminary data.</text>
</comment>
<gene>
    <name evidence="3" type="ORF">Q4528_02060</name>
</gene>
<accession>A0AAW7YS52</accession>
<comment type="function">
    <text evidence="1">May bind long-chain fatty acids, such as palmitate, and may play a role in lipid transport or fatty acid metabolism.</text>
</comment>
<dbReference type="InterPro" id="IPR003797">
    <property type="entry name" value="DegV"/>
</dbReference>
<dbReference type="GO" id="GO:0008289">
    <property type="term" value="F:lipid binding"/>
    <property type="evidence" value="ECO:0007669"/>
    <property type="project" value="UniProtKB-KW"/>
</dbReference>
<dbReference type="PANTHER" id="PTHR33434:SF2">
    <property type="entry name" value="FATTY ACID-BINDING PROTEIN TM_1468"/>
    <property type="match status" value="1"/>
</dbReference>
<dbReference type="Proteomes" id="UP001170310">
    <property type="component" value="Unassembled WGS sequence"/>
</dbReference>
<evidence type="ECO:0000313" key="4">
    <source>
        <dbReference type="Proteomes" id="UP001170310"/>
    </source>
</evidence>
<evidence type="ECO:0000313" key="3">
    <source>
        <dbReference type="EMBL" id="MDO6572933.1"/>
    </source>
</evidence>
<dbReference type="RefSeq" id="WP_046466476.1">
    <property type="nucleotide sequence ID" value="NZ_JAUOQO010000002.1"/>
</dbReference>
<keyword evidence="2" id="KW-0446">Lipid-binding</keyword>
<organism evidence="3 4">
    <name type="scientific">Staphylococcus pasteuri_A</name>
    <dbReference type="NCBI Taxonomy" id="3062664"/>
    <lineage>
        <taxon>Bacteria</taxon>
        <taxon>Bacillati</taxon>
        <taxon>Bacillota</taxon>
        <taxon>Bacilli</taxon>
        <taxon>Bacillales</taxon>
        <taxon>Staphylococcaceae</taxon>
        <taxon>Staphylococcus</taxon>
    </lineage>
</organism>
<proteinExistence type="predicted"/>
<dbReference type="PROSITE" id="PS51482">
    <property type="entry name" value="DEGV"/>
    <property type="match status" value="1"/>
</dbReference>
<dbReference type="PANTHER" id="PTHR33434">
    <property type="entry name" value="DEGV DOMAIN-CONTAINING PROTEIN DR_1986-RELATED"/>
    <property type="match status" value="1"/>
</dbReference>
<reference evidence="3" key="1">
    <citation type="submission" date="2023-07" db="EMBL/GenBank/DDBJ databases">
        <title>Genome content predicts the carbon catabolic preferences of heterotrophic bacteria.</title>
        <authorList>
            <person name="Gralka M."/>
        </authorList>
    </citation>
    <scope>NUCLEOTIDE SEQUENCE</scope>
    <source>
        <strain evidence="3">E2R20</strain>
    </source>
</reference>
<keyword evidence="4" id="KW-1185">Reference proteome</keyword>
<dbReference type="Gene3D" id="3.40.50.10170">
    <property type="match status" value="1"/>
</dbReference>
<dbReference type="AlphaFoldDB" id="A0AAW7YS52"/>